<dbReference type="Pfam" id="PF04055">
    <property type="entry name" value="Radical_SAM"/>
    <property type="match status" value="1"/>
</dbReference>
<dbReference type="SFLD" id="SFLDS00029">
    <property type="entry name" value="Radical_SAM"/>
    <property type="match status" value="1"/>
</dbReference>
<evidence type="ECO:0000313" key="6">
    <source>
        <dbReference type="EMBL" id="BBM37986.1"/>
    </source>
</evidence>
<dbReference type="SFLD" id="SFLDG01065">
    <property type="entry name" value="anaerobic_coproporphyrinogen-I"/>
    <property type="match status" value="1"/>
</dbReference>
<dbReference type="SUPFAM" id="SSF102114">
    <property type="entry name" value="Radical SAM enzymes"/>
    <property type="match status" value="1"/>
</dbReference>
<dbReference type="GO" id="GO:0005737">
    <property type="term" value="C:cytoplasm"/>
    <property type="evidence" value="ECO:0007669"/>
    <property type="project" value="TreeGrafter"/>
</dbReference>
<dbReference type="RefSeq" id="WP_051254463.1">
    <property type="nucleotide sequence ID" value="NZ_AP019823.1"/>
</dbReference>
<keyword evidence="2" id="KW-0479">Metal-binding</keyword>
<evidence type="ECO:0000256" key="3">
    <source>
        <dbReference type="ARBA" id="ARBA00023004"/>
    </source>
</evidence>
<dbReference type="AlphaFoldDB" id="A0A510JFR5"/>
<dbReference type="GO" id="GO:0046872">
    <property type="term" value="F:metal ion binding"/>
    <property type="evidence" value="ECO:0007669"/>
    <property type="project" value="UniProtKB-KW"/>
</dbReference>
<dbReference type="KEGG" id="lhf:JCM16775_0691"/>
<dbReference type="CDD" id="cd01335">
    <property type="entry name" value="Radical_SAM"/>
    <property type="match status" value="1"/>
</dbReference>
<dbReference type="SFLD" id="SFLDG01082">
    <property type="entry name" value="B12-binding_domain_containing"/>
    <property type="match status" value="1"/>
</dbReference>
<organism evidence="6 7">
    <name type="scientific">Leptotrichia hofstadii</name>
    <dbReference type="NCBI Taxonomy" id="157688"/>
    <lineage>
        <taxon>Bacteria</taxon>
        <taxon>Fusobacteriati</taxon>
        <taxon>Fusobacteriota</taxon>
        <taxon>Fusobacteriia</taxon>
        <taxon>Fusobacteriales</taxon>
        <taxon>Leptotrichiaceae</taxon>
        <taxon>Leptotrichia</taxon>
    </lineage>
</organism>
<dbReference type="SMART" id="SM00729">
    <property type="entry name" value="Elp3"/>
    <property type="match status" value="1"/>
</dbReference>
<dbReference type="OrthoDB" id="9808022at2"/>
<evidence type="ECO:0000256" key="2">
    <source>
        <dbReference type="ARBA" id="ARBA00022723"/>
    </source>
</evidence>
<dbReference type="GO" id="GO:0051539">
    <property type="term" value="F:4 iron, 4 sulfur cluster binding"/>
    <property type="evidence" value="ECO:0007669"/>
    <property type="project" value="TreeGrafter"/>
</dbReference>
<protein>
    <recommendedName>
        <fullName evidence="5">Radical SAM core domain-containing protein</fullName>
    </recommendedName>
</protein>
<evidence type="ECO:0000259" key="5">
    <source>
        <dbReference type="PROSITE" id="PS51918"/>
    </source>
</evidence>
<feature type="domain" description="Radical SAM core" evidence="5">
    <location>
        <begin position="58"/>
        <end position="295"/>
    </location>
</feature>
<dbReference type="InterPro" id="IPR006638">
    <property type="entry name" value="Elp3/MiaA/NifB-like_rSAM"/>
</dbReference>
<keyword evidence="3" id="KW-0408">Iron</keyword>
<sequence length="454" mass="53004">MPKEMREGKISEPNLEEQGIFPKRFKSHNDSVGIVSDYFRKNKKFGTEAELLERMEKPAENELGTIYVHTPYCDKICSFCNLNRKQIDNDLEDYTNFLVSEFEKYGKTPYMKSKKINVIFFGGGTPTIYKEHQLERILKAINDNFILTDDCEFTFETTLHNLNPKKIKVLEKGGVNRLSVGIQTFSDRGRKILNRTFSKEETVKRLRNLKESFSGMVCTDIIYNYPDETVEEVLEDARIVKDLKIDSTSFYSLMIYEGSQMSKDIRNNTLELNYELKKDFELHDAFLKSMLESGEYEVMEHTKIVRKGRDEYRYIRNTHQGKDILPIGVGAGGKIDNFEIFRLSQDKAFYAISSDENEMKMKRISGLLQYPKVYFDKLKEYVSDEMFNEIYKIFENFEKKGYLKIHETHTELMPEGIFWGNNISATILKKCLGGAKDVKSSSLFHINRKHKKNS</sequence>
<dbReference type="InterPro" id="IPR034505">
    <property type="entry name" value="Coproporphyrinogen-III_oxidase"/>
</dbReference>
<evidence type="ECO:0000256" key="4">
    <source>
        <dbReference type="ARBA" id="ARBA00023014"/>
    </source>
</evidence>
<dbReference type="PANTHER" id="PTHR13932:SF5">
    <property type="entry name" value="RADICAL S-ADENOSYL METHIONINE DOMAIN-CONTAINING PROTEIN 1, MITOCHONDRIAL"/>
    <property type="match status" value="1"/>
</dbReference>
<keyword evidence="4" id="KW-0411">Iron-sulfur</keyword>
<reference evidence="6 7" key="1">
    <citation type="submission" date="2019-07" db="EMBL/GenBank/DDBJ databases">
        <title>Complete Genome Sequence of Leptotrichia hofstadii Strain JCM16775.</title>
        <authorList>
            <person name="Watanabe S."/>
            <person name="Cui L."/>
        </authorList>
    </citation>
    <scope>NUCLEOTIDE SEQUENCE [LARGE SCALE GENOMIC DNA]</scope>
    <source>
        <strain evidence="6 7">JCM16775</strain>
    </source>
</reference>
<gene>
    <name evidence="6" type="ORF">JCM16775_0691</name>
</gene>
<dbReference type="Gene3D" id="3.20.20.70">
    <property type="entry name" value="Aldolase class I"/>
    <property type="match status" value="1"/>
</dbReference>
<keyword evidence="1" id="KW-0949">S-adenosyl-L-methionine</keyword>
<proteinExistence type="predicted"/>
<name>A0A510JFR5_9FUSO</name>
<dbReference type="InterPro" id="IPR013785">
    <property type="entry name" value="Aldolase_TIM"/>
</dbReference>
<evidence type="ECO:0000313" key="7">
    <source>
        <dbReference type="Proteomes" id="UP000321892"/>
    </source>
</evidence>
<accession>A0A510JFR5</accession>
<dbReference type="EMBL" id="AP019823">
    <property type="protein sequence ID" value="BBM37986.1"/>
    <property type="molecule type" value="Genomic_DNA"/>
</dbReference>
<dbReference type="InterPro" id="IPR007197">
    <property type="entry name" value="rSAM"/>
</dbReference>
<dbReference type="GO" id="GO:0006779">
    <property type="term" value="P:porphyrin-containing compound biosynthetic process"/>
    <property type="evidence" value="ECO:0007669"/>
    <property type="project" value="TreeGrafter"/>
</dbReference>
<keyword evidence="7" id="KW-1185">Reference proteome</keyword>
<dbReference type="Proteomes" id="UP000321892">
    <property type="component" value="Chromosome"/>
</dbReference>
<dbReference type="PANTHER" id="PTHR13932">
    <property type="entry name" value="COPROPORPHYRINIGEN III OXIDASE"/>
    <property type="match status" value="1"/>
</dbReference>
<dbReference type="PROSITE" id="PS51918">
    <property type="entry name" value="RADICAL_SAM"/>
    <property type="match status" value="1"/>
</dbReference>
<dbReference type="GO" id="GO:0003824">
    <property type="term" value="F:catalytic activity"/>
    <property type="evidence" value="ECO:0007669"/>
    <property type="project" value="InterPro"/>
</dbReference>
<evidence type="ECO:0000256" key="1">
    <source>
        <dbReference type="ARBA" id="ARBA00022691"/>
    </source>
</evidence>
<dbReference type="InterPro" id="IPR058240">
    <property type="entry name" value="rSAM_sf"/>
</dbReference>